<sequence length="70" mass="8924">MVRRRSAMRRKKRRRGRRRRRRAVKEKEEEKKRIAEKGEWIGWEAEEEEQWNLEMRKNKQIEMKYGKCSF</sequence>
<dbReference type="Proteomes" id="UP000735302">
    <property type="component" value="Unassembled WGS sequence"/>
</dbReference>
<keyword evidence="3" id="KW-1185">Reference proteome</keyword>
<dbReference type="AlphaFoldDB" id="A0AAV3YRF0"/>
<evidence type="ECO:0000313" key="2">
    <source>
        <dbReference type="EMBL" id="GFN85890.1"/>
    </source>
</evidence>
<gene>
    <name evidence="2" type="ORF">PoB_001239600</name>
</gene>
<proteinExistence type="predicted"/>
<protein>
    <submittedName>
        <fullName evidence="2">Uncharacterized protein</fullName>
    </submittedName>
</protein>
<evidence type="ECO:0000313" key="3">
    <source>
        <dbReference type="Proteomes" id="UP000735302"/>
    </source>
</evidence>
<accession>A0AAV3YRF0</accession>
<feature type="compositionally biased region" description="Basic residues" evidence="1">
    <location>
        <begin position="1"/>
        <end position="24"/>
    </location>
</feature>
<reference evidence="2 3" key="1">
    <citation type="journal article" date="2021" name="Elife">
        <title>Chloroplast acquisition without the gene transfer in kleptoplastic sea slugs, Plakobranchus ocellatus.</title>
        <authorList>
            <person name="Maeda T."/>
            <person name="Takahashi S."/>
            <person name="Yoshida T."/>
            <person name="Shimamura S."/>
            <person name="Takaki Y."/>
            <person name="Nagai Y."/>
            <person name="Toyoda A."/>
            <person name="Suzuki Y."/>
            <person name="Arimoto A."/>
            <person name="Ishii H."/>
            <person name="Satoh N."/>
            <person name="Nishiyama T."/>
            <person name="Hasebe M."/>
            <person name="Maruyama T."/>
            <person name="Minagawa J."/>
            <person name="Obokata J."/>
            <person name="Shigenobu S."/>
        </authorList>
    </citation>
    <scope>NUCLEOTIDE SEQUENCE [LARGE SCALE GENOMIC DNA]</scope>
</reference>
<feature type="region of interest" description="Disordered" evidence="1">
    <location>
        <begin position="1"/>
        <end position="31"/>
    </location>
</feature>
<comment type="caution">
    <text evidence="2">The sequence shown here is derived from an EMBL/GenBank/DDBJ whole genome shotgun (WGS) entry which is preliminary data.</text>
</comment>
<dbReference type="EMBL" id="BLXT01001484">
    <property type="protein sequence ID" value="GFN85890.1"/>
    <property type="molecule type" value="Genomic_DNA"/>
</dbReference>
<organism evidence="2 3">
    <name type="scientific">Plakobranchus ocellatus</name>
    <dbReference type="NCBI Taxonomy" id="259542"/>
    <lineage>
        <taxon>Eukaryota</taxon>
        <taxon>Metazoa</taxon>
        <taxon>Spiralia</taxon>
        <taxon>Lophotrochozoa</taxon>
        <taxon>Mollusca</taxon>
        <taxon>Gastropoda</taxon>
        <taxon>Heterobranchia</taxon>
        <taxon>Euthyneura</taxon>
        <taxon>Panpulmonata</taxon>
        <taxon>Sacoglossa</taxon>
        <taxon>Placobranchoidea</taxon>
        <taxon>Plakobranchidae</taxon>
        <taxon>Plakobranchus</taxon>
    </lineage>
</organism>
<name>A0AAV3YRF0_9GAST</name>
<evidence type="ECO:0000256" key="1">
    <source>
        <dbReference type="SAM" id="MobiDB-lite"/>
    </source>
</evidence>